<reference evidence="1" key="1">
    <citation type="submission" date="2019-04" db="EMBL/GenBank/DDBJ databases">
        <authorList>
            <person name="Alioto T."/>
            <person name="Alioto T."/>
        </authorList>
    </citation>
    <scope>NUCLEOTIDE SEQUENCE [LARGE SCALE GENOMIC DNA]</scope>
</reference>
<name>A0A5E4CMH1_MARMO</name>
<keyword evidence="2" id="KW-1185">Reference proteome</keyword>
<protein>
    <submittedName>
        <fullName evidence="1">Uncharacterized protein</fullName>
    </submittedName>
</protein>
<dbReference type="EMBL" id="CABDUW010001503">
    <property type="protein sequence ID" value="VTJ82151.1"/>
    <property type="molecule type" value="Genomic_DNA"/>
</dbReference>
<comment type="caution">
    <text evidence="1">The sequence shown here is derived from an EMBL/GenBank/DDBJ whole genome shotgun (WGS) entry which is preliminary data.</text>
</comment>
<dbReference type="AlphaFoldDB" id="A0A5E4CMH1"/>
<accession>A0A5E4CMH1</accession>
<feature type="non-terminal residue" evidence="1">
    <location>
        <position position="1"/>
    </location>
</feature>
<gene>
    <name evidence="1" type="ORF">MONAX_5E036173</name>
</gene>
<dbReference type="Proteomes" id="UP000335636">
    <property type="component" value="Unassembled WGS sequence"/>
</dbReference>
<evidence type="ECO:0000313" key="2">
    <source>
        <dbReference type="Proteomes" id="UP000335636"/>
    </source>
</evidence>
<organism evidence="1 2">
    <name type="scientific">Marmota monax</name>
    <name type="common">Woodchuck</name>
    <dbReference type="NCBI Taxonomy" id="9995"/>
    <lineage>
        <taxon>Eukaryota</taxon>
        <taxon>Metazoa</taxon>
        <taxon>Chordata</taxon>
        <taxon>Craniata</taxon>
        <taxon>Vertebrata</taxon>
        <taxon>Euteleostomi</taxon>
        <taxon>Mammalia</taxon>
        <taxon>Eutheria</taxon>
        <taxon>Euarchontoglires</taxon>
        <taxon>Glires</taxon>
        <taxon>Rodentia</taxon>
        <taxon>Sciuromorpha</taxon>
        <taxon>Sciuridae</taxon>
        <taxon>Xerinae</taxon>
        <taxon>Marmotini</taxon>
        <taxon>Marmota</taxon>
    </lineage>
</organism>
<evidence type="ECO:0000313" key="1">
    <source>
        <dbReference type="EMBL" id="VTJ82151.1"/>
    </source>
</evidence>
<proteinExistence type="predicted"/>
<sequence length="140" mass="15523">QHREEHHAHAEPHTTVLYPPIYDSTQTTSILGHCSHHHSPLHVVISTVGQWIGPGGSCLLQHRTPQCAITERGTHHHCSAHPSSPISESSCLHLGTTILGYLHFCLRHLYLGQLPSWDTNWALEAQHQGTYKLEATAATN</sequence>